<comment type="subcellular location">
    <subcellularLocation>
        <location evidence="2">Nucleus</location>
    </subcellularLocation>
</comment>
<dbReference type="SUPFAM" id="SSF47676">
    <property type="entry name" value="Conserved domain common to transcription factors TFIIS, elongin A, CRSP70"/>
    <property type="match status" value="1"/>
</dbReference>
<protein>
    <recommendedName>
        <fullName evidence="3">TFIIS N-terminal domain-containing protein</fullName>
    </recommendedName>
</protein>
<dbReference type="OMA" id="NWITIAS"/>
<keyword evidence="2" id="KW-0539">Nucleus</keyword>
<dbReference type="eggNOG" id="KOG1793">
    <property type="taxonomic scope" value="Eukaryota"/>
</dbReference>
<dbReference type="InterPro" id="IPR035441">
    <property type="entry name" value="TFIIS/LEDGF_dom_sf"/>
</dbReference>
<evidence type="ECO:0000256" key="2">
    <source>
        <dbReference type="PROSITE-ProRule" id="PRU00649"/>
    </source>
</evidence>
<dbReference type="AlphaFoldDB" id="G0QUJ5"/>
<evidence type="ECO:0000259" key="3">
    <source>
        <dbReference type="PROSITE" id="PS51319"/>
    </source>
</evidence>
<evidence type="ECO:0000313" key="5">
    <source>
        <dbReference type="Proteomes" id="UP000008983"/>
    </source>
</evidence>
<dbReference type="Gene3D" id="1.20.930.10">
    <property type="entry name" value="Conserved domain common to transcription factors TFIIS, elongin A, CRSP70"/>
    <property type="match status" value="1"/>
</dbReference>
<evidence type="ECO:0000256" key="1">
    <source>
        <dbReference type="ARBA" id="ARBA00037992"/>
    </source>
</evidence>
<dbReference type="InterPro" id="IPR051037">
    <property type="entry name" value="RNAPII_TF_IWS1"/>
</dbReference>
<dbReference type="PANTHER" id="PTHR46010">
    <property type="entry name" value="PROTEIN IWS1 HOMOLOG"/>
    <property type="match status" value="1"/>
</dbReference>
<proteinExistence type="inferred from homology"/>
<keyword evidence="5" id="KW-1185">Reference proteome</keyword>
<dbReference type="PANTHER" id="PTHR46010:SF1">
    <property type="entry name" value="PROTEIN IWS1 HOMOLOG"/>
    <property type="match status" value="1"/>
</dbReference>
<dbReference type="GO" id="GO:0016973">
    <property type="term" value="P:poly(A)+ mRNA export from nucleus"/>
    <property type="evidence" value="ECO:0007669"/>
    <property type="project" value="TreeGrafter"/>
</dbReference>
<reference evidence="4 5" key="1">
    <citation type="submission" date="2011-07" db="EMBL/GenBank/DDBJ databases">
        <authorList>
            <person name="Coyne R."/>
            <person name="Brami D."/>
            <person name="Johnson J."/>
            <person name="Hostetler J."/>
            <person name="Hannick L."/>
            <person name="Clark T."/>
            <person name="Cassidy-Hanley D."/>
            <person name="Inman J."/>
        </authorList>
    </citation>
    <scope>NUCLEOTIDE SEQUENCE [LARGE SCALE GENOMIC DNA]</scope>
    <source>
        <strain evidence="4 5">G5</strain>
    </source>
</reference>
<dbReference type="STRING" id="857967.G0QUJ5"/>
<accession>G0QUJ5</accession>
<name>G0QUJ5_ICHMU</name>
<dbReference type="GeneID" id="14907248"/>
<organism evidence="4 5">
    <name type="scientific">Ichthyophthirius multifiliis</name>
    <name type="common">White spot disease agent</name>
    <name type="synonym">Ich</name>
    <dbReference type="NCBI Taxonomy" id="5932"/>
    <lineage>
        <taxon>Eukaryota</taxon>
        <taxon>Sar</taxon>
        <taxon>Alveolata</taxon>
        <taxon>Ciliophora</taxon>
        <taxon>Intramacronucleata</taxon>
        <taxon>Oligohymenophorea</taxon>
        <taxon>Hymenostomatida</taxon>
        <taxon>Ophryoglenina</taxon>
        <taxon>Ichthyophthirius</taxon>
    </lineage>
</organism>
<dbReference type="Pfam" id="PF08711">
    <property type="entry name" value="Med26"/>
    <property type="match status" value="1"/>
</dbReference>
<feature type="domain" description="TFIIS N-terminal" evidence="3">
    <location>
        <begin position="48"/>
        <end position="124"/>
    </location>
</feature>
<comment type="similarity">
    <text evidence="1">Belongs to the IWS1 family.</text>
</comment>
<gene>
    <name evidence="4" type="ORF">IMG5_117580</name>
</gene>
<dbReference type="EMBL" id="GL983915">
    <property type="protein sequence ID" value="EGR31115.1"/>
    <property type="molecule type" value="Genomic_DNA"/>
</dbReference>
<dbReference type="InterPro" id="IPR017923">
    <property type="entry name" value="TFIIS_N"/>
</dbReference>
<dbReference type="Proteomes" id="UP000008983">
    <property type="component" value="Unassembled WGS sequence"/>
</dbReference>
<dbReference type="RefSeq" id="XP_004034601.1">
    <property type="nucleotide sequence ID" value="XM_004034553.1"/>
</dbReference>
<dbReference type="InParanoid" id="G0QUJ5"/>
<sequence>MHKCHTKDTIDFQNGKPALRKIQNIDDVIMKLSRSHIQKQFLAQKGLDNIADWIYKLPNGSEPPISLKKKLLQFVYGLPVKKQNLSGIKLGKIIYKISMKSDVKELKSIASKIVEKWSQLLNQKEEVD</sequence>
<evidence type="ECO:0000313" key="4">
    <source>
        <dbReference type="EMBL" id="EGR31115.1"/>
    </source>
</evidence>
<dbReference type="GO" id="GO:0005634">
    <property type="term" value="C:nucleus"/>
    <property type="evidence" value="ECO:0007669"/>
    <property type="project" value="UniProtKB-SubCell"/>
</dbReference>
<dbReference type="OrthoDB" id="21124at2759"/>
<dbReference type="PROSITE" id="PS51319">
    <property type="entry name" value="TFIIS_N"/>
    <property type="match status" value="1"/>
</dbReference>